<organism evidence="3 4">
    <name type="scientific">Nocardiopsis codii</name>
    <dbReference type="NCBI Taxonomy" id="3065942"/>
    <lineage>
        <taxon>Bacteria</taxon>
        <taxon>Bacillati</taxon>
        <taxon>Actinomycetota</taxon>
        <taxon>Actinomycetes</taxon>
        <taxon>Streptosporangiales</taxon>
        <taxon>Nocardiopsidaceae</taxon>
        <taxon>Nocardiopsis</taxon>
    </lineage>
</organism>
<accession>A0ABU7KBW0</accession>
<gene>
    <name evidence="3" type="ORF">Q8791_21050</name>
</gene>
<feature type="transmembrane region" description="Helical" evidence="1">
    <location>
        <begin position="69"/>
        <end position="90"/>
    </location>
</feature>
<comment type="caution">
    <text evidence="3">The sequence shown here is derived from an EMBL/GenBank/DDBJ whole genome shotgun (WGS) entry which is preliminary data.</text>
</comment>
<feature type="transmembrane region" description="Helical" evidence="1">
    <location>
        <begin position="102"/>
        <end position="124"/>
    </location>
</feature>
<proteinExistence type="predicted"/>
<keyword evidence="4" id="KW-1185">Reference proteome</keyword>
<feature type="transmembrane region" description="Helical" evidence="1">
    <location>
        <begin position="144"/>
        <end position="165"/>
    </location>
</feature>
<dbReference type="RefSeq" id="WP_330093478.1">
    <property type="nucleotide sequence ID" value="NZ_JAUZMY010000022.1"/>
</dbReference>
<evidence type="ECO:0000256" key="1">
    <source>
        <dbReference type="SAM" id="Phobius"/>
    </source>
</evidence>
<reference evidence="3 4" key="1">
    <citation type="submission" date="2023-08" db="EMBL/GenBank/DDBJ databases">
        <authorList>
            <person name="Girao M."/>
            <person name="Carvalho M.F."/>
        </authorList>
    </citation>
    <scope>NUCLEOTIDE SEQUENCE [LARGE SCALE GENOMIC DNA]</scope>
    <source>
        <strain evidence="3 4">CT-R113</strain>
    </source>
</reference>
<feature type="domain" description="DUF1206" evidence="2">
    <location>
        <begin position="101"/>
        <end position="170"/>
    </location>
</feature>
<feature type="domain" description="DUF1206" evidence="2">
    <location>
        <begin position="22"/>
        <end position="90"/>
    </location>
</feature>
<dbReference type="Proteomes" id="UP001356095">
    <property type="component" value="Unassembled WGS sequence"/>
</dbReference>
<name>A0ABU7KBW0_9ACTN</name>
<dbReference type="Pfam" id="PF06724">
    <property type="entry name" value="DUF1206"/>
    <property type="match status" value="3"/>
</dbReference>
<keyword evidence="1" id="KW-1133">Transmembrane helix</keyword>
<feature type="transmembrane region" description="Helical" evidence="1">
    <location>
        <begin position="238"/>
        <end position="261"/>
    </location>
</feature>
<dbReference type="EMBL" id="JAUZMY010000022">
    <property type="protein sequence ID" value="MEE2039711.1"/>
    <property type="molecule type" value="Genomic_DNA"/>
</dbReference>
<protein>
    <submittedName>
        <fullName evidence="3">DUF1206 domain-containing protein</fullName>
    </submittedName>
</protein>
<keyword evidence="1" id="KW-0812">Transmembrane</keyword>
<feature type="domain" description="DUF1206" evidence="2">
    <location>
        <begin position="195"/>
        <end position="263"/>
    </location>
</feature>
<feature type="transmembrane region" description="Helical" evidence="1">
    <location>
        <begin position="20"/>
        <end position="39"/>
    </location>
</feature>
<keyword evidence="1" id="KW-0472">Membrane</keyword>
<sequence length="266" mass="27299">MEVKAKGRQAARSRWLRNLARVGFAAKGLLYLIIGYIAFEIAFGESGGEEADNSGALQVVAENTGGTPLLWVAAAGLAGLALWQGIHAAVGPDKATRRVAAASNAVLCAVLAVTITAFLTGGGAPESQDSQSEGMTAQLMSLPFGRFVVGAAGCGMIAVGIYQLWKAVARRFSRDLALGGLSRGGRLTVLTVGVLGYATHGLVLGAAGVFILQAAITFDKDRAQGLDGTLRAFADTPAGPPALVAVAAGVALYGAYCFCLARWSRD</sequence>
<evidence type="ECO:0000259" key="2">
    <source>
        <dbReference type="Pfam" id="PF06724"/>
    </source>
</evidence>
<evidence type="ECO:0000313" key="3">
    <source>
        <dbReference type="EMBL" id="MEE2039711.1"/>
    </source>
</evidence>
<feature type="transmembrane region" description="Helical" evidence="1">
    <location>
        <begin position="186"/>
        <end position="218"/>
    </location>
</feature>
<dbReference type="InterPro" id="IPR009597">
    <property type="entry name" value="DUF1206"/>
</dbReference>
<evidence type="ECO:0000313" key="4">
    <source>
        <dbReference type="Proteomes" id="UP001356095"/>
    </source>
</evidence>